<dbReference type="AlphaFoldDB" id="A0A9W8Q9H2"/>
<evidence type="ECO:0000313" key="1">
    <source>
        <dbReference type="EMBL" id="KAJ4150580.1"/>
    </source>
</evidence>
<protein>
    <submittedName>
        <fullName evidence="1">Uncharacterized protein</fullName>
    </submittedName>
</protein>
<dbReference type="KEGG" id="amus:LMH87_011324"/>
<comment type="caution">
    <text evidence="1">The sequence shown here is derived from an EMBL/GenBank/DDBJ whole genome shotgun (WGS) entry which is preliminary data.</text>
</comment>
<sequence>MASPDSKRQSLWRKMTKKTKFLVKRTKIRCDVARGLFRIEMQLHDNIYQPTDVNQFYFGTYRDYFLARGDIRIARLFQQADQIRDDLGWTEYQFNKIQARRKQALWVAESMAFVKALYRQHADACRKELLAAYWRARAKLEAEMNNNKIEDSIVLDPVYPHFRFHLH</sequence>
<gene>
    <name evidence="1" type="ORF">LMH87_011324</name>
</gene>
<dbReference type="EMBL" id="JAJHUN010000009">
    <property type="protein sequence ID" value="KAJ4150580.1"/>
    <property type="molecule type" value="Genomic_DNA"/>
</dbReference>
<dbReference type="GeneID" id="80898483"/>
<keyword evidence="2" id="KW-1185">Reference proteome</keyword>
<organism evidence="1 2">
    <name type="scientific">Akanthomyces muscarius</name>
    <name type="common">Entomopathogenic fungus</name>
    <name type="synonym">Lecanicillium muscarium</name>
    <dbReference type="NCBI Taxonomy" id="2231603"/>
    <lineage>
        <taxon>Eukaryota</taxon>
        <taxon>Fungi</taxon>
        <taxon>Dikarya</taxon>
        <taxon>Ascomycota</taxon>
        <taxon>Pezizomycotina</taxon>
        <taxon>Sordariomycetes</taxon>
        <taxon>Hypocreomycetidae</taxon>
        <taxon>Hypocreales</taxon>
        <taxon>Cordycipitaceae</taxon>
        <taxon>Akanthomyces</taxon>
    </lineage>
</organism>
<proteinExistence type="predicted"/>
<dbReference type="Proteomes" id="UP001144673">
    <property type="component" value="Chromosome 4"/>
</dbReference>
<name>A0A9W8Q9H2_AKAMU</name>
<reference evidence="1" key="1">
    <citation type="journal article" date="2023" name="Access Microbiol">
        <title>De-novo genome assembly for Akanthomyces muscarius, a biocontrol agent of insect agricultural pests.</title>
        <authorList>
            <person name="Erdos Z."/>
            <person name="Studholme D.J."/>
            <person name="Raymond B."/>
            <person name="Sharma M."/>
        </authorList>
    </citation>
    <scope>NUCLEOTIDE SEQUENCE</scope>
    <source>
        <strain evidence="1">Ve6</strain>
    </source>
</reference>
<evidence type="ECO:0000313" key="2">
    <source>
        <dbReference type="Proteomes" id="UP001144673"/>
    </source>
</evidence>
<dbReference type="RefSeq" id="XP_056052294.1">
    <property type="nucleotide sequence ID" value="XM_056200447.1"/>
</dbReference>
<accession>A0A9W8Q9H2</accession>